<dbReference type="Pfam" id="PF20611">
    <property type="entry name" value="DUF6801"/>
    <property type="match status" value="1"/>
</dbReference>
<dbReference type="InterPro" id="IPR046542">
    <property type="entry name" value="DUF6801"/>
</dbReference>
<feature type="chain" id="PRO_5045837636" evidence="1">
    <location>
        <begin position="27"/>
        <end position="365"/>
    </location>
</feature>
<organism evidence="3 4">
    <name type="scientific">Actinomadura parmotrematis</name>
    <dbReference type="NCBI Taxonomy" id="2864039"/>
    <lineage>
        <taxon>Bacteria</taxon>
        <taxon>Bacillati</taxon>
        <taxon>Actinomycetota</taxon>
        <taxon>Actinomycetes</taxon>
        <taxon>Streptosporangiales</taxon>
        <taxon>Thermomonosporaceae</taxon>
        <taxon>Actinomadura</taxon>
    </lineage>
</organism>
<evidence type="ECO:0000313" key="4">
    <source>
        <dbReference type="Proteomes" id="UP000774570"/>
    </source>
</evidence>
<dbReference type="Proteomes" id="UP000774570">
    <property type="component" value="Unassembled WGS sequence"/>
</dbReference>
<evidence type="ECO:0000256" key="1">
    <source>
        <dbReference type="SAM" id="SignalP"/>
    </source>
</evidence>
<keyword evidence="1" id="KW-0732">Signal</keyword>
<proteinExistence type="predicted"/>
<gene>
    <name evidence="3" type="ORF">K1Y72_07055</name>
</gene>
<dbReference type="EMBL" id="JAIBOA010000003">
    <property type="protein sequence ID" value="MBW8482118.1"/>
    <property type="molecule type" value="Genomic_DNA"/>
</dbReference>
<name>A0ABS7FNZ7_9ACTN</name>
<keyword evidence="4" id="KW-1185">Reference proteome</keyword>
<dbReference type="RefSeq" id="WP_220164383.1">
    <property type="nucleotide sequence ID" value="NZ_JAIBOA010000003.1"/>
</dbReference>
<sequence length="365" mass="35620">MRTKAFLAAAALALPGLAALGGPAAADPVSLTLTYRCQFPLLGAQPVKVTIASDVPAAVDVGAALPPIVVDADAVVGAASVQGLHEVGATTLEGTASAAVTVAAPQGDVKIKAPNAIARTDLPASGDTTVRAHGQTPSIRFTKAGTATIGLGDLVLTLTPRLADGTLTGLDTFESECVQDPGQDATLATVRIGGGTPQHHDYDVKGTAAVKAAGGALPVTGAAAADLDAAGNFTAALTLASAKGTVKLLGFLPVDASVTPVPQGPATGTLKDGTLTGKASVLTRFTAFTLFGLPVGGGDTCQTAAPSDVALSSQGAFDPAAGGRVTGTFELAALTGCGALTGLLGSSVSGPGNTLDVQLTRRADG</sequence>
<evidence type="ECO:0000259" key="2">
    <source>
        <dbReference type="Pfam" id="PF20611"/>
    </source>
</evidence>
<protein>
    <submittedName>
        <fullName evidence="3">Fibronectin type III domain-containing protein</fullName>
    </submittedName>
</protein>
<evidence type="ECO:0000313" key="3">
    <source>
        <dbReference type="EMBL" id="MBW8482118.1"/>
    </source>
</evidence>
<feature type="signal peptide" evidence="1">
    <location>
        <begin position="1"/>
        <end position="26"/>
    </location>
</feature>
<reference evidence="3 4" key="1">
    <citation type="submission" date="2021-07" db="EMBL/GenBank/DDBJ databases">
        <title>Actinomadura sp. PM05-2 isolated from lichen.</title>
        <authorList>
            <person name="Somphong A."/>
            <person name="Phongsopitanun W."/>
            <person name="Tanasupawat S."/>
            <person name="Peongsungnone V."/>
        </authorList>
    </citation>
    <scope>NUCLEOTIDE SEQUENCE [LARGE SCALE GENOMIC DNA]</scope>
    <source>
        <strain evidence="3 4">PM05-2</strain>
    </source>
</reference>
<comment type="caution">
    <text evidence="3">The sequence shown here is derived from an EMBL/GenBank/DDBJ whole genome shotgun (WGS) entry which is preliminary data.</text>
</comment>
<feature type="domain" description="DUF6801" evidence="2">
    <location>
        <begin position="34"/>
        <end position="188"/>
    </location>
</feature>
<accession>A0ABS7FNZ7</accession>